<name>A0ABT0DV69_9SPHN</name>
<sequence length="88" mass="9877">MSGGFGADVRKGLVQRQAWPVEQGLVEQEGQAVRLRRDLLVVLQQRELSRTCQQIEQETGLRHVTPQRGEMVEGVYRRAVMSGTSAMP</sequence>
<protein>
    <submittedName>
        <fullName evidence="1">DUF3363 domain-containing protein</fullName>
    </submittedName>
</protein>
<reference evidence="1 2" key="1">
    <citation type="submission" date="2022-04" db="EMBL/GenBank/DDBJ databases">
        <authorList>
            <person name="Huq M.A."/>
        </authorList>
    </citation>
    <scope>NUCLEOTIDE SEQUENCE [LARGE SCALE GENOMIC DNA]</scope>
    <source>
        <strain evidence="1 2">MAH-33</strain>
    </source>
</reference>
<proteinExistence type="predicted"/>
<dbReference type="EMBL" id="JALKHS010000006">
    <property type="protein sequence ID" value="MCK0530847.1"/>
    <property type="molecule type" value="Genomic_DNA"/>
</dbReference>
<dbReference type="InterPro" id="IPR021795">
    <property type="entry name" value="DUF3363"/>
</dbReference>
<gene>
    <name evidence="1" type="ORF">MU848_04520</name>
</gene>
<evidence type="ECO:0000313" key="1">
    <source>
        <dbReference type="EMBL" id="MCK0530847.1"/>
    </source>
</evidence>
<dbReference type="Pfam" id="PF11843">
    <property type="entry name" value="DUF3363"/>
    <property type="match status" value="1"/>
</dbReference>
<dbReference type="Proteomes" id="UP001203512">
    <property type="component" value="Unassembled WGS sequence"/>
</dbReference>
<dbReference type="RefSeq" id="WP_247230486.1">
    <property type="nucleotide sequence ID" value="NZ_JALKHS010000006.1"/>
</dbReference>
<keyword evidence="2" id="KW-1185">Reference proteome</keyword>
<accession>A0ABT0DV69</accession>
<evidence type="ECO:0000313" key="2">
    <source>
        <dbReference type="Proteomes" id="UP001203512"/>
    </source>
</evidence>
<organism evidence="1 2">
    <name type="scientific">Sphingobium agri</name>
    <dbReference type="NCBI Taxonomy" id="2933566"/>
    <lineage>
        <taxon>Bacteria</taxon>
        <taxon>Pseudomonadati</taxon>
        <taxon>Pseudomonadota</taxon>
        <taxon>Alphaproteobacteria</taxon>
        <taxon>Sphingomonadales</taxon>
        <taxon>Sphingomonadaceae</taxon>
        <taxon>Sphingobium</taxon>
    </lineage>
</organism>
<comment type="caution">
    <text evidence="1">The sequence shown here is derived from an EMBL/GenBank/DDBJ whole genome shotgun (WGS) entry which is preliminary data.</text>
</comment>